<dbReference type="InterPro" id="IPR023631">
    <property type="entry name" value="Amidase_dom"/>
</dbReference>
<dbReference type="AlphaFoldDB" id="A0A323TIC0"/>
<name>A0A323TIC0_9BACI</name>
<dbReference type="EC" id="3.5.1.4" evidence="2"/>
<organism evidence="2 3">
    <name type="scientific">Salipaludibacillus keqinensis</name>
    <dbReference type="NCBI Taxonomy" id="2045207"/>
    <lineage>
        <taxon>Bacteria</taxon>
        <taxon>Bacillati</taxon>
        <taxon>Bacillota</taxon>
        <taxon>Bacilli</taxon>
        <taxon>Bacillales</taxon>
        <taxon>Bacillaceae</taxon>
    </lineage>
</organism>
<dbReference type="NCBIfam" id="NF005300">
    <property type="entry name" value="PRK06828.1"/>
    <property type="match status" value="1"/>
</dbReference>
<dbReference type="EMBL" id="PDOD01000001">
    <property type="protein sequence ID" value="PYZ94641.1"/>
    <property type="molecule type" value="Genomic_DNA"/>
</dbReference>
<dbReference type="PANTHER" id="PTHR42678:SF34">
    <property type="entry name" value="OS04G0183300 PROTEIN"/>
    <property type="match status" value="1"/>
</dbReference>
<dbReference type="PANTHER" id="PTHR42678">
    <property type="entry name" value="AMIDASE"/>
    <property type="match status" value="1"/>
</dbReference>
<feature type="domain" description="Amidase" evidence="1">
    <location>
        <begin position="35"/>
        <end position="470"/>
    </location>
</feature>
<comment type="caution">
    <text evidence="2">The sequence shown here is derived from an EMBL/GenBank/DDBJ whole genome shotgun (WGS) entry which is preliminary data.</text>
</comment>
<keyword evidence="2" id="KW-0378">Hydrolase</keyword>
<dbReference type="Gene3D" id="3.90.1300.10">
    <property type="entry name" value="Amidase signature (AS) domain"/>
    <property type="match status" value="1"/>
</dbReference>
<dbReference type="Proteomes" id="UP000248214">
    <property type="component" value="Unassembled WGS sequence"/>
</dbReference>
<evidence type="ECO:0000313" key="3">
    <source>
        <dbReference type="Proteomes" id="UP000248214"/>
    </source>
</evidence>
<dbReference type="GO" id="GO:0004040">
    <property type="term" value="F:amidase activity"/>
    <property type="evidence" value="ECO:0007669"/>
    <property type="project" value="UniProtKB-EC"/>
</dbReference>
<sequence length="488" mass="52824">MLSPRLQLFHDTKLEELTLQQAREYMDRGLISAKDLVLLYMHRIATFDKGPNGLHSILEINPDALQTAEALDQERKETGYRSALHGVPVLVKDNLATADKMHTSAGSIALKDSYATKDSFVVKQLREAGAIILGKTNMTEWANFMSDEMPSGYSSRGGQVMNPYGSSFDCGGSSSGSGASVAANFAMLAIGTETSGSILSPASQNSLVGVKPTVGLISRSGIVPISTTQDTAGPMARTVVDAALTMNSLTAFDPLDPITNTNILRDTDFTSNLDTNGLEGAKVGIVREGIFKYMTDEQLPIVEQAIAQLRDMGAHIVDEVTIPSMQASWTMDVMTYEFKVALNAHLKDYHSISAPKMLAEIIEFNRRNPDERLKYGQSILEQSEQTSGTLTDAAYLNALTFDQYKAKEEGIDAVLQEHQLDALVFPNNFGASIPAKAGYPSVTVPAGYTSAGEPVGITFTGSAFSESTLLKYAYAFEQATKQRKKPQL</sequence>
<keyword evidence="3" id="KW-1185">Reference proteome</keyword>
<dbReference type="SUPFAM" id="SSF75304">
    <property type="entry name" value="Amidase signature (AS) enzymes"/>
    <property type="match status" value="1"/>
</dbReference>
<evidence type="ECO:0000259" key="1">
    <source>
        <dbReference type="Pfam" id="PF01425"/>
    </source>
</evidence>
<dbReference type="InterPro" id="IPR036928">
    <property type="entry name" value="AS_sf"/>
</dbReference>
<dbReference type="Pfam" id="PF01425">
    <property type="entry name" value="Amidase"/>
    <property type="match status" value="1"/>
</dbReference>
<proteinExistence type="predicted"/>
<protein>
    <submittedName>
        <fullName evidence="2">Amidase</fullName>
        <ecNumber evidence="2">3.5.1.4</ecNumber>
    </submittedName>
</protein>
<dbReference type="RefSeq" id="WP_110608273.1">
    <property type="nucleotide sequence ID" value="NZ_PDOD01000001.1"/>
</dbReference>
<reference evidence="2 3" key="1">
    <citation type="submission" date="2017-10" db="EMBL/GenBank/DDBJ databases">
        <title>Bacillus sp. nov., a halophilic bacterium isolated from a Keqin Lake.</title>
        <authorList>
            <person name="Wang H."/>
        </authorList>
    </citation>
    <scope>NUCLEOTIDE SEQUENCE [LARGE SCALE GENOMIC DNA]</scope>
    <source>
        <strain evidence="2 3">KQ-12</strain>
    </source>
</reference>
<gene>
    <name evidence="2" type="ORF">CR194_03685</name>
</gene>
<accession>A0A323TIC0</accession>
<dbReference type="OrthoDB" id="9811471at2"/>
<evidence type="ECO:0000313" key="2">
    <source>
        <dbReference type="EMBL" id="PYZ94641.1"/>
    </source>
</evidence>